<dbReference type="FunFam" id="3.80.10.10:FF:000095">
    <property type="entry name" value="LRR receptor-like serine/threonine-protein kinase GSO1"/>
    <property type="match status" value="1"/>
</dbReference>
<name>D8S5P8_SELML</name>
<evidence type="ECO:0000256" key="8">
    <source>
        <dbReference type="ARBA" id="ARBA00023170"/>
    </source>
</evidence>
<evidence type="ECO:0000256" key="5">
    <source>
        <dbReference type="ARBA" id="ARBA00022737"/>
    </source>
</evidence>
<sequence>MKLFLKASDAGRSASTIIAWMVSYLLPLISCVSWSSRLGRELLLRTIAIIACSACIHTANAGSDSWEITSLRYLILERADGSGRIPSFLAKLEKLLVLNLRASLFTGSIPSSLGQLKSLQRLYLSGSPKLTGSIPSSFGELKSLQRLDLSSISELTGSIPERLGDLQNLEYLDLSGTKLSGSIPPSLGKLASLETLKISGTNVAGRYPDTLGILKKLKLSGTGLTGQIPSSLSRLSKLVKLDISSNSFSGSIPESLGLLSNLSELWASASQLSGRIPDGFAQGLKNLKRLQLSMNNLTGLPTNMANLSSLQVIRLDNNNITSFDAISGLKTLPGLSTISLSGCKLQGSIPSWFGSINLKEHPELTCEIDLSFNSITGALLNSLGRISNLKHLFLQSNKIQGKLPDSFGKTLPKLRYLELRDNFLTGVPKDLSNMGKGTLYHLGLNYNNLSFQALEGLTTLPQVSFLVLDHSQLTGAIPSWFGKIPMAQDAKDVVSDFAVLSLSSNRITGEIPPELGQLTQLTGLYLDDNALTGAIPPSLANLTSLQRLDLARNRLTGKIPVEFLTLKKLNYLNVAHNQLTGAIPSGEPLIDMDPENFAANPGLCGKPLPPCSPKTLALS</sequence>
<keyword evidence="9" id="KW-0325">Glycoprotein</keyword>
<dbReference type="GO" id="GO:0016020">
    <property type="term" value="C:membrane"/>
    <property type="evidence" value="ECO:0007669"/>
    <property type="project" value="UniProtKB-SubCell"/>
</dbReference>
<accession>D8S5P8</accession>
<evidence type="ECO:0000256" key="9">
    <source>
        <dbReference type="ARBA" id="ARBA00023180"/>
    </source>
</evidence>
<dbReference type="FunFam" id="3.80.10.10:FF:000041">
    <property type="entry name" value="LRR receptor-like serine/threonine-protein kinase ERECTA"/>
    <property type="match status" value="2"/>
</dbReference>
<evidence type="ECO:0000256" key="6">
    <source>
        <dbReference type="ARBA" id="ARBA00022989"/>
    </source>
</evidence>
<dbReference type="AlphaFoldDB" id="D8S5P8"/>
<dbReference type="Gramene" id="EFJ20210">
    <property type="protein sequence ID" value="EFJ20210"/>
    <property type="gene ID" value="SELMODRAFT_418438"/>
</dbReference>
<dbReference type="SUPFAM" id="SSF52047">
    <property type="entry name" value="RNI-like"/>
    <property type="match status" value="1"/>
</dbReference>
<keyword evidence="6 10" id="KW-1133">Transmembrane helix</keyword>
<keyword evidence="4" id="KW-0732">Signal</keyword>
<dbReference type="InterPro" id="IPR003591">
    <property type="entry name" value="Leu-rich_rpt_typical-subtyp"/>
</dbReference>
<dbReference type="Pfam" id="PF00560">
    <property type="entry name" value="LRR_1"/>
    <property type="match status" value="3"/>
</dbReference>
<dbReference type="OMA" id="CIHTANA"/>
<dbReference type="PROSITE" id="PS51450">
    <property type="entry name" value="LRR"/>
    <property type="match status" value="1"/>
</dbReference>
<organism evidence="13">
    <name type="scientific">Selaginella moellendorffii</name>
    <name type="common">Spikemoss</name>
    <dbReference type="NCBI Taxonomy" id="88036"/>
    <lineage>
        <taxon>Eukaryota</taxon>
        <taxon>Viridiplantae</taxon>
        <taxon>Streptophyta</taxon>
        <taxon>Embryophyta</taxon>
        <taxon>Tracheophyta</taxon>
        <taxon>Lycopodiopsida</taxon>
        <taxon>Selaginellales</taxon>
        <taxon>Selaginellaceae</taxon>
        <taxon>Selaginella</taxon>
    </lineage>
</organism>
<dbReference type="KEGG" id="smo:SELMODRAFT_418438"/>
<evidence type="ECO:0000256" key="10">
    <source>
        <dbReference type="SAM" id="Phobius"/>
    </source>
</evidence>
<feature type="domain" description="Disease resistance R13L4/SHOC-2-like LRR" evidence="11">
    <location>
        <begin position="63"/>
        <end position="200"/>
    </location>
</feature>
<keyword evidence="3 10" id="KW-0812">Transmembrane</keyword>
<dbReference type="EMBL" id="GL377603">
    <property type="protein sequence ID" value="EFJ20210.1"/>
    <property type="molecule type" value="Genomic_DNA"/>
</dbReference>
<feature type="domain" description="Disease resistance R13L4/SHOC-2-like LRR" evidence="11">
    <location>
        <begin position="283"/>
        <end position="472"/>
    </location>
</feature>
<keyword evidence="13" id="KW-1185">Reference proteome</keyword>
<evidence type="ECO:0000256" key="1">
    <source>
        <dbReference type="ARBA" id="ARBA00004167"/>
    </source>
</evidence>
<feature type="transmembrane region" description="Helical" evidence="10">
    <location>
        <begin position="17"/>
        <end position="35"/>
    </location>
</feature>
<dbReference type="eggNOG" id="KOG0619">
    <property type="taxonomic scope" value="Eukaryota"/>
</dbReference>
<dbReference type="Proteomes" id="UP000001514">
    <property type="component" value="Unassembled WGS sequence"/>
</dbReference>
<dbReference type="Pfam" id="PF13855">
    <property type="entry name" value="LRR_8"/>
    <property type="match status" value="1"/>
</dbReference>
<dbReference type="PANTHER" id="PTHR27000">
    <property type="entry name" value="LEUCINE-RICH REPEAT RECEPTOR-LIKE PROTEIN KINASE FAMILY PROTEIN-RELATED"/>
    <property type="match status" value="1"/>
</dbReference>
<reference evidence="12 13" key="1">
    <citation type="journal article" date="2011" name="Science">
        <title>The Selaginella genome identifies genetic changes associated with the evolution of vascular plants.</title>
        <authorList>
            <person name="Banks J.A."/>
            <person name="Nishiyama T."/>
            <person name="Hasebe M."/>
            <person name="Bowman J.L."/>
            <person name="Gribskov M."/>
            <person name="dePamphilis C."/>
            <person name="Albert V.A."/>
            <person name="Aono N."/>
            <person name="Aoyama T."/>
            <person name="Ambrose B.A."/>
            <person name="Ashton N.W."/>
            <person name="Axtell M.J."/>
            <person name="Barker E."/>
            <person name="Barker M.S."/>
            <person name="Bennetzen J.L."/>
            <person name="Bonawitz N.D."/>
            <person name="Chapple C."/>
            <person name="Cheng C."/>
            <person name="Correa L.G."/>
            <person name="Dacre M."/>
            <person name="DeBarry J."/>
            <person name="Dreyer I."/>
            <person name="Elias M."/>
            <person name="Engstrom E.M."/>
            <person name="Estelle M."/>
            <person name="Feng L."/>
            <person name="Finet C."/>
            <person name="Floyd S.K."/>
            <person name="Frommer W.B."/>
            <person name="Fujita T."/>
            <person name="Gramzow L."/>
            <person name="Gutensohn M."/>
            <person name="Harholt J."/>
            <person name="Hattori M."/>
            <person name="Heyl A."/>
            <person name="Hirai T."/>
            <person name="Hiwatashi Y."/>
            <person name="Ishikawa M."/>
            <person name="Iwata M."/>
            <person name="Karol K.G."/>
            <person name="Koehler B."/>
            <person name="Kolukisaoglu U."/>
            <person name="Kubo M."/>
            <person name="Kurata T."/>
            <person name="Lalonde S."/>
            <person name="Li K."/>
            <person name="Li Y."/>
            <person name="Litt A."/>
            <person name="Lyons E."/>
            <person name="Manning G."/>
            <person name="Maruyama T."/>
            <person name="Michael T.P."/>
            <person name="Mikami K."/>
            <person name="Miyazaki S."/>
            <person name="Morinaga S."/>
            <person name="Murata T."/>
            <person name="Mueller-Roeber B."/>
            <person name="Nelson D.R."/>
            <person name="Obara M."/>
            <person name="Oguri Y."/>
            <person name="Olmstead R.G."/>
            <person name="Onodera N."/>
            <person name="Petersen B.L."/>
            <person name="Pils B."/>
            <person name="Prigge M."/>
            <person name="Rensing S.A."/>
            <person name="Riano-Pachon D.M."/>
            <person name="Roberts A.W."/>
            <person name="Sato Y."/>
            <person name="Scheller H.V."/>
            <person name="Schulz B."/>
            <person name="Schulz C."/>
            <person name="Shakirov E.V."/>
            <person name="Shibagaki N."/>
            <person name="Shinohara N."/>
            <person name="Shippen D.E."/>
            <person name="Soerensen I."/>
            <person name="Sotooka R."/>
            <person name="Sugimoto N."/>
            <person name="Sugita M."/>
            <person name="Sumikawa N."/>
            <person name="Tanurdzic M."/>
            <person name="Theissen G."/>
            <person name="Ulvskov P."/>
            <person name="Wakazuki S."/>
            <person name="Weng J.K."/>
            <person name="Willats W.W."/>
            <person name="Wipf D."/>
            <person name="Wolf P.G."/>
            <person name="Yang L."/>
            <person name="Zimmer A.D."/>
            <person name="Zhu Q."/>
            <person name="Mitros T."/>
            <person name="Hellsten U."/>
            <person name="Loque D."/>
            <person name="Otillar R."/>
            <person name="Salamov A."/>
            <person name="Schmutz J."/>
            <person name="Shapiro H."/>
            <person name="Lindquist E."/>
            <person name="Lucas S."/>
            <person name="Rokhsar D."/>
            <person name="Grigoriev I.V."/>
        </authorList>
    </citation>
    <scope>NUCLEOTIDE SEQUENCE [LARGE SCALE GENOMIC DNA]</scope>
</reference>
<dbReference type="SMART" id="SM00369">
    <property type="entry name" value="LRR_TYP"/>
    <property type="match status" value="8"/>
</dbReference>
<dbReference type="InterPro" id="IPR055414">
    <property type="entry name" value="LRR_R13L4/SHOC2-like"/>
</dbReference>
<evidence type="ECO:0000256" key="7">
    <source>
        <dbReference type="ARBA" id="ARBA00023136"/>
    </source>
</evidence>
<dbReference type="Gene3D" id="3.80.10.10">
    <property type="entry name" value="Ribonuclease Inhibitor"/>
    <property type="match status" value="3"/>
</dbReference>
<evidence type="ECO:0000256" key="4">
    <source>
        <dbReference type="ARBA" id="ARBA00022729"/>
    </source>
</evidence>
<dbReference type="SUPFAM" id="SSF52058">
    <property type="entry name" value="L domain-like"/>
    <property type="match status" value="1"/>
</dbReference>
<gene>
    <name evidence="12" type="ORF">SELMODRAFT_418438</name>
</gene>
<protein>
    <recommendedName>
        <fullName evidence="11">Disease resistance R13L4/SHOC-2-like LRR domain-containing protein</fullName>
    </recommendedName>
</protein>
<evidence type="ECO:0000313" key="12">
    <source>
        <dbReference type="EMBL" id="EFJ20210.1"/>
    </source>
</evidence>
<keyword evidence="2" id="KW-0433">Leucine-rich repeat</keyword>
<dbReference type="HOGENOM" id="CLU_000288_18_22_1"/>
<dbReference type="InParanoid" id="D8S5P8"/>
<evidence type="ECO:0000259" key="11">
    <source>
        <dbReference type="Pfam" id="PF23598"/>
    </source>
</evidence>
<dbReference type="PANTHER" id="PTHR27000:SF642">
    <property type="entry name" value="INACTIVE LEUCINE-RICH REPEAT RECEPTOR KINASE XIAO-RELATED"/>
    <property type="match status" value="1"/>
</dbReference>
<comment type="subcellular location">
    <subcellularLocation>
        <location evidence="1">Membrane</location>
        <topology evidence="1">Single-pass membrane protein</topology>
    </subcellularLocation>
</comment>
<dbReference type="STRING" id="88036.D8S5P8"/>
<keyword evidence="5" id="KW-0677">Repeat</keyword>
<evidence type="ECO:0000313" key="13">
    <source>
        <dbReference type="Proteomes" id="UP000001514"/>
    </source>
</evidence>
<dbReference type="InterPro" id="IPR032675">
    <property type="entry name" value="LRR_dom_sf"/>
</dbReference>
<evidence type="ECO:0000256" key="3">
    <source>
        <dbReference type="ARBA" id="ARBA00022692"/>
    </source>
</evidence>
<keyword evidence="8" id="KW-0675">Receptor</keyword>
<evidence type="ECO:0000256" key="2">
    <source>
        <dbReference type="ARBA" id="ARBA00022614"/>
    </source>
</evidence>
<dbReference type="InterPro" id="IPR001611">
    <property type="entry name" value="Leu-rich_rpt"/>
</dbReference>
<keyword evidence="7 10" id="KW-0472">Membrane</keyword>
<proteinExistence type="predicted"/>
<dbReference type="Pfam" id="PF23598">
    <property type="entry name" value="LRR_14"/>
    <property type="match status" value="2"/>
</dbReference>